<gene>
    <name evidence="1" type="ORF">Plil01_000893000</name>
</gene>
<evidence type="ECO:0000313" key="1">
    <source>
        <dbReference type="EMBL" id="GMF22415.1"/>
    </source>
</evidence>
<sequence>MAGKRLEAVQPGAAERTQFITQVVRPGEDTQLCSEPVDLVIACLAFHVLTEKPAHYAQEGDNEVQSTSVEEMYEQLFHAAWRAVLPGGHVIFADHVGQLPLFKQLKALEQAGFEDVDCAWRKDDSFVAGGRKPLA</sequence>
<dbReference type="OrthoDB" id="6770063at2759"/>
<protein>
    <submittedName>
        <fullName evidence="1">Unnamed protein product</fullName>
    </submittedName>
</protein>
<reference evidence="1" key="1">
    <citation type="submission" date="2023-04" db="EMBL/GenBank/DDBJ databases">
        <title>Phytophthora lilii NBRC 32176.</title>
        <authorList>
            <person name="Ichikawa N."/>
            <person name="Sato H."/>
            <person name="Tonouchi N."/>
        </authorList>
    </citation>
    <scope>NUCLEOTIDE SEQUENCE</scope>
    <source>
        <strain evidence="1">NBRC 32176</strain>
    </source>
</reference>
<evidence type="ECO:0000313" key="2">
    <source>
        <dbReference type="Proteomes" id="UP001165083"/>
    </source>
</evidence>
<proteinExistence type="predicted"/>
<dbReference type="Proteomes" id="UP001165083">
    <property type="component" value="Unassembled WGS sequence"/>
</dbReference>
<dbReference type="Gene3D" id="3.40.50.150">
    <property type="entry name" value="Vaccinia Virus protein VP39"/>
    <property type="match status" value="1"/>
</dbReference>
<dbReference type="InterPro" id="IPR029063">
    <property type="entry name" value="SAM-dependent_MTases_sf"/>
</dbReference>
<comment type="caution">
    <text evidence="1">The sequence shown here is derived from an EMBL/GenBank/DDBJ whole genome shotgun (WGS) entry which is preliminary data.</text>
</comment>
<organism evidence="1 2">
    <name type="scientific">Phytophthora lilii</name>
    <dbReference type="NCBI Taxonomy" id="2077276"/>
    <lineage>
        <taxon>Eukaryota</taxon>
        <taxon>Sar</taxon>
        <taxon>Stramenopiles</taxon>
        <taxon>Oomycota</taxon>
        <taxon>Peronosporomycetes</taxon>
        <taxon>Peronosporales</taxon>
        <taxon>Peronosporaceae</taxon>
        <taxon>Phytophthora</taxon>
    </lineage>
</organism>
<dbReference type="SUPFAM" id="SSF53335">
    <property type="entry name" value="S-adenosyl-L-methionine-dependent methyltransferases"/>
    <property type="match status" value="1"/>
</dbReference>
<accession>A0A9W6TYH8</accession>
<name>A0A9W6TYH8_9STRA</name>
<dbReference type="AlphaFoldDB" id="A0A9W6TYH8"/>
<dbReference type="EMBL" id="BSXW01000441">
    <property type="protein sequence ID" value="GMF22415.1"/>
    <property type="molecule type" value="Genomic_DNA"/>
</dbReference>
<keyword evidence="2" id="KW-1185">Reference proteome</keyword>